<proteinExistence type="predicted"/>
<protein>
    <submittedName>
        <fullName evidence="1">Uncharacterized protein</fullName>
    </submittedName>
</protein>
<reference evidence="1 2" key="1">
    <citation type="submission" date="2020-06" db="EMBL/GenBank/DDBJ databases">
        <title>The genome sequence of Candidatus Regiella insecticola strain Tut.</title>
        <authorList>
            <person name="Nikoh N."/>
            <person name="Tsuchida T."/>
            <person name="Koga R."/>
            <person name="Oshima K."/>
            <person name="Hattori M."/>
            <person name="Fukatsu T."/>
        </authorList>
    </citation>
    <scope>NUCLEOTIDE SEQUENCE [LARGE SCALE GENOMIC DNA]</scope>
    <source>
        <strain evidence="1 2">Tut</strain>
    </source>
</reference>
<organism evidence="1 2">
    <name type="scientific">Candidatus Regiella insecticola</name>
    <dbReference type="NCBI Taxonomy" id="138073"/>
    <lineage>
        <taxon>Bacteria</taxon>
        <taxon>Pseudomonadati</taxon>
        <taxon>Pseudomonadota</taxon>
        <taxon>Gammaproteobacteria</taxon>
        <taxon>Enterobacterales</taxon>
        <taxon>Enterobacteriaceae</taxon>
        <taxon>aphid secondary symbionts</taxon>
        <taxon>Candidatus Regiella</taxon>
    </lineage>
</organism>
<accession>A0A6L2ZNE6</accession>
<sequence>MGPKKVIFHVVALQTEDAHAGTANENNNKIGNSFKNVVIFFIGLFPVSLI</sequence>
<dbReference type="EMBL" id="BLXO01000002">
    <property type="protein sequence ID" value="GFN45771.1"/>
    <property type="molecule type" value="Genomic_DNA"/>
</dbReference>
<comment type="caution">
    <text evidence="1">The sequence shown here is derived from an EMBL/GenBank/DDBJ whole genome shotgun (WGS) entry which is preliminary data.</text>
</comment>
<gene>
    <name evidence="1" type="ORF">RINTU1_10800</name>
</gene>
<dbReference type="AlphaFoldDB" id="A0A6L2ZNE6"/>
<evidence type="ECO:0000313" key="1">
    <source>
        <dbReference type="EMBL" id="GFN45771.1"/>
    </source>
</evidence>
<name>A0A6L2ZNE6_9ENTR</name>
<dbReference type="Proteomes" id="UP000504714">
    <property type="component" value="Unassembled WGS sequence"/>
</dbReference>
<evidence type="ECO:0000313" key="2">
    <source>
        <dbReference type="Proteomes" id="UP000504714"/>
    </source>
</evidence>